<feature type="non-terminal residue" evidence="1">
    <location>
        <position position="126"/>
    </location>
</feature>
<reference evidence="2" key="1">
    <citation type="submission" date="2023-07" db="EMBL/GenBank/DDBJ databases">
        <title>30 novel species of actinomycetes from the DSMZ collection.</title>
        <authorList>
            <person name="Nouioui I."/>
        </authorList>
    </citation>
    <scope>NUCLEOTIDE SEQUENCE [LARGE SCALE GENOMIC DNA]</scope>
    <source>
        <strain evidence="2">DSM 41635</strain>
    </source>
</reference>
<accession>A0ABU2QSF2</accession>
<proteinExistence type="predicted"/>
<gene>
    <name evidence="1" type="ORF">RM528_36675</name>
</gene>
<dbReference type="EMBL" id="JAVRFB010000634">
    <property type="protein sequence ID" value="MDT0407379.1"/>
    <property type="molecule type" value="Genomic_DNA"/>
</dbReference>
<dbReference type="Proteomes" id="UP001180503">
    <property type="component" value="Unassembled WGS sequence"/>
</dbReference>
<evidence type="ECO:0000313" key="1">
    <source>
        <dbReference type="EMBL" id="MDT0407379.1"/>
    </source>
</evidence>
<evidence type="ECO:0000313" key="2">
    <source>
        <dbReference type="Proteomes" id="UP001180503"/>
    </source>
</evidence>
<name>A0ABU2QSF2_9ACTN</name>
<organism evidence="1 2">
    <name type="scientific">Streptomyces edwardsiae</name>
    <dbReference type="NCBI Taxonomy" id="3075527"/>
    <lineage>
        <taxon>Bacteria</taxon>
        <taxon>Bacillati</taxon>
        <taxon>Actinomycetota</taxon>
        <taxon>Actinomycetes</taxon>
        <taxon>Kitasatosporales</taxon>
        <taxon>Streptomycetaceae</taxon>
        <taxon>Streptomyces</taxon>
    </lineage>
</organism>
<comment type="caution">
    <text evidence="1">The sequence shown here is derived from an EMBL/GenBank/DDBJ whole genome shotgun (WGS) entry which is preliminary data.</text>
</comment>
<protein>
    <submittedName>
        <fullName evidence="1">Uncharacterized protein</fullName>
    </submittedName>
</protein>
<sequence>MLLIPVPGALKGLGRIRNFAMFVALEKALVEGGSQALRGDPGALLQGFVDLADLLISGRLHTRLAKSVRRRHQRIYQHLSQPRGAAPDHQSLTSPQLLERMLGSRDMTTRELQSVLDSSATSRHTL</sequence>